<dbReference type="RefSeq" id="WP_044886504.1">
    <property type="nucleotide sequence ID" value="NZ_JYFN01000032.1"/>
</dbReference>
<dbReference type="PATRIC" id="fig|1502723.3.peg.3625"/>
<dbReference type="GO" id="GO:0047661">
    <property type="term" value="F:amino-acid racemase activity"/>
    <property type="evidence" value="ECO:0007669"/>
    <property type="project" value="InterPro"/>
</dbReference>
<reference evidence="3" key="1">
    <citation type="submission" date="2015-02" db="EMBL/GenBank/DDBJ databases">
        <title>Draft Genome of Frankia sp. CpI1-S.</title>
        <authorList>
            <person name="Oshone R.T."/>
            <person name="Ngom M."/>
            <person name="Ghodhbane-Gtari F."/>
            <person name="Gtari M."/>
            <person name="Morris K."/>
            <person name="Thomas K."/>
            <person name="Sen A."/>
            <person name="Tisa L.S."/>
        </authorList>
    </citation>
    <scope>NUCLEOTIDE SEQUENCE [LARGE SCALE GENOMIC DNA]</scope>
    <source>
        <strain evidence="3">CpI1-S</strain>
    </source>
</reference>
<dbReference type="InterPro" id="IPR052186">
    <property type="entry name" value="Hydantoin_racemase-like"/>
</dbReference>
<organism evidence="2 3">
    <name type="scientific">Frankia torreyi</name>
    <dbReference type="NCBI Taxonomy" id="1856"/>
    <lineage>
        <taxon>Bacteria</taxon>
        <taxon>Bacillati</taxon>
        <taxon>Actinomycetota</taxon>
        <taxon>Actinomycetes</taxon>
        <taxon>Frankiales</taxon>
        <taxon>Frankiaceae</taxon>
        <taxon>Frankia</taxon>
    </lineage>
</organism>
<protein>
    <submittedName>
        <fullName evidence="2">Hydantoin racemase</fullName>
    </submittedName>
</protein>
<dbReference type="Proteomes" id="UP000032545">
    <property type="component" value="Unassembled WGS sequence"/>
</dbReference>
<reference evidence="2 3" key="2">
    <citation type="journal article" date="2016" name="Genome Announc.">
        <title>Permanent Draft Genome Sequences for Two Variants of Frankia sp. Strain CpI1, the First Frankia Strain Isolated from Root Nodules of Comptonia peregrina.</title>
        <authorList>
            <person name="Oshone R."/>
            <person name="Hurst S.G.IV."/>
            <person name="Abebe-Akele F."/>
            <person name="Simpson S."/>
            <person name="Morris K."/>
            <person name="Thomas W.K."/>
            <person name="Tisa L.S."/>
        </authorList>
    </citation>
    <scope>NUCLEOTIDE SEQUENCE [LARGE SCALE GENOMIC DNA]</scope>
    <source>
        <strain evidence="3">CpI1-S</strain>
    </source>
</reference>
<proteinExistence type="inferred from homology"/>
<dbReference type="InterPro" id="IPR015942">
    <property type="entry name" value="Asp/Glu/hydantoin_racemase"/>
</dbReference>
<dbReference type="EMBL" id="JYFN01000032">
    <property type="protein sequence ID" value="KJE21732.1"/>
    <property type="molecule type" value="Genomic_DNA"/>
</dbReference>
<dbReference type="PANTHER" id="PTHR28047">
    <property type="entry name" value="PROTEIN DCG1"/>
    <property type="match status" value="1"/>
</dbReference>
<dbReference type="PANTHER" id="PTHR28047:SF5">
    <property type="entry name" value="PROTEIN DCG1"/>
    <property type="match status" value="1"/>
</dbReference>
<gene>
    <name evidence="2" type="ORF">FF36_03936</name>
</gene>
<evidence type="ECO:0000313" key="3">
    <source>
        <dbReference type="Proteomes" id="UP000032545"/>
    </source>
</evidence>
<evidence type="ECO:0000256" key="1">
    <source>
        <dbReference type="ARBA" id="ARBA00038414"/>
    </source>
</evidence>
<dbReference type="Gene3D" id="3.40.50.12500">
    <property type="match status" value="1"/>
</dbReference>
<dbReference type="InterPro" id="IPR053714">
    <property type="entry name" value="Iso_Racemase_Enz_sf"/>
</dbReference>
<dbReference type="Pfam" id="PF01177">
    <property type="entry name" value="Asp_Glu_race"/>
    <property type="match status" value="1"/>
</dbReference>
<keyword evidence="3" id="KW-1185">Reference proteome</keyword>
<evidence type="ECO:0000313" key="2">
    <source>
        <dbReference type="EMBL" id="KJE21732.1"/>
    </source>
</evidence>
<comment type="caution">
    <text evidence="2">The sequence shown here is derived from an EMBL/GenBank/DDBJ whole genome shotgun (WGS) entry which is preliminary data.</text>
</comment>
<dbReference type="AlphaFoldDB" id="A0A0D8BEC4"/>
<dbReference type="OrthoDB" id="9791723at2"/>
<comment type="similarity">
    <text evidence="1">Belongs to the HyuE racemase family.</text>
</comment>
<accession>A0A0D8BEC4</accession>
<sequence>MELAVVHINAQRGSEPYTEMVTAVFDKVKRDDTEIRHRWAKLKRASDTVFGYPYLLNSVDVIHNILDASRQGAHGAMVACSGDPGITEARTLVDIPVVGPWEATLHLASSYAYRFGVVTVEDLAWAETCHSLIAKNGLLDRCVGVERIETPSARAFTEGFANPDFVVADVERQARRLVDRGAGAIVIGSAGLSTMTAAAGLTRLKGDIPVFETLSVGLKTLEMRVDLTVKGGLPPTSRTGYTQRLADADTDRVRGLFGL</sequence>
<name>A0A0D8BEC4_9ACTN</name>